<accession>A0A7S7SI22</accession>
<dbReference type="Gene3D" id="3.30.70.120">
    <property type="match status" value="1"/>
</dbReference>
<name>A0A7S7SI22_PALFE</name>
<dbReference type="PANTHER" id="PTHR35983">
    <property type="entry name" value="UPF0166 PROTEIN TM_0021"/>
    <property type="match status" value="1"/>
</dbReference>
<dbReference type="SUPFAM" id="SSF54913">
    <property type="entry name" value="GlnB-like"/>
    <property type="match status" value="1"/>
</dbReference>
<dbReference type="AlphaFoldDB" id="A0A7S7SI22"/>
<evidence type="ECO:0000313" key="3">
    <source>
        <dbReference type="Proteomes" id="UP000593892"/>
    </source>
</evidence>
<proteinExistence type="inferred from homology"/>
<evidence type="ECO:0000313" key="2">
    <source>
        <dbReference type="EMBL" id="QOY84981.1"/>
    </source>
</evidence>
<dbReference type="InterPro" id="IPR011322">
    <property type="entry name" value="N-reg_PII-like_a/b"/>
</dbReference>
<keyword evidence="3" id="KW-1185">Reference proteome</keyword>
<dbReference type="KEGG" id="pfer:IRI77_19180"/>
<comment type="similarity">
    <text evidence="1">Belongs to the UPF0166 family.</text>
</comment>
<dbReference type="Proteomes" id="UP000593892">
    <property type="component" value="Chromosome"/>
</dbReference>
<dbReference type="RefSeq" id="WP_194446651.1">
    <property type="nucleotide sequence ID" value="NZ_CP063849.1"/>
</dbReference>
<dbReference type="InterPro" id="IPR003793">
    <property type="entry name" value="UPF0166"/>
</dbReference>
<dbReference type="EMBL" id="CP063849">
    <property type="protein sequence ID" value="QOY84981.1"/>
    <property type="molecule type" value="Genomic_DNA"/>
</dbReference>
<dbReference type="Pfam" id="PF02641">
    <property type="entry name" value="DUF190"/>
    <property type="match status" value="1"/>
</dbReference>
<reference evidence="2 3" key="1">
    <citation type="submission" date="2020-10" db="EMBL/GenBank/DDBJ databases">
        <title>Complete genome sequence of Paludibaculum fermentans P105T, a facultatively anaerobic acidobacterium capable of dissimilatory Fe(III) reduction.</title>
        <authorList>
            <person name="Dedysh S.N."/>
            <person name="Beletsky A.V."/>
            <person name="Kulichevskaya I.S."/>
            <person name="Mardanov A.V."/>
            <person name="Ravin N.V."/>
        </authorList>
    </citation>
    <scope>NUCLEOTIDE SEQUENCE [LARGE SCALE GENOMIC DNA]</scope>
    <source>
        <strain evidence="2 3">P105</strain>
    </source>
</reference>
<organism evidence="2 3">
    <name type="scientific">Paludibaculum fermentans</name>
    <dbReference type="NCBI Taxonomy" id="1473598"/>
    <lineage>
        <taxon>Bacteria</taxon>
        <taxon>Pseudomonadati</taxon>
        <taxon>Acidobacteriota</taxon>
        <taxon>Terriglobia</taxon>
        <taxon>Bryobacterales</taxon>
        <taxon>Bryobacteraceae</taxon>
        <taxon>Paludibaculum</taxon>
    </lineage>
</organism>
<protein>
    <submittedName>
        <fullName evidence="2">DUF190 domain-containing protein</fullName>
    </submittedName>
</protein>
<dbReference type="InterPro" id="IPR015867">
    <property type="entry name" value="N-reg_PII/ATP_PRibTrfase_C"/>
</dbReference>
<dbReference type="PANTHER" id="PTHR35983:SF1">
    <property type="entry name" value="UPF0166 PROTEIN TM_0021"/>
    <property type="match status" value="1"/>
</dbReference>
<evidence type="ECO:0000256" key="1">
    <source>
        <dbReference type="ARBA" id="ARBA00010554"/>
    </source>
</evidence>
<gene>
    <name evidence="2" type="ORF">IRI77_19180</name>
</gene>
<sequence>MKLMVIFLAETETHGDIPLYEALVRKLNQKGVQGASVMRGVMGFGKDHHVHRGRLFGVSDDRPVMIVAADSEENLRNVVPSLRKLAPSAPILLMDAEQL</sequence>